<dbReference type="InterPro" id="IPR023023">
    <property type="entry name" value="dNTPase_2"/>
</dbReference>
<dbReference type="GO" id="GO:0008832">
    <property type="term" value="F:dGTPase activity"/>
    <property type="evidence" value="ECO:0007669"/>
    <property type="project" value="TreeGrafter"/>
</dbReference>
<feature type="domain" description="HD" evidence="3">
    <location>
        <begin position="101"/>
        <end position="232"/>
    </location>
</feature>
<dbReference type="EMBL" id="CP124756">
    <property type="protein sequence ID" value="WGZ93645.1"/>
    <property type="molecule type" value="Genomic_DNA"/>
</dbReference>
<dbReference type="HAMAP" id="MF_01212">
    <property type="entry name" value="dGTPase_type2"/>
    <property type="match status" value="1"/>
</dbReference>
<evidence type="ECO:0000256" key="1">
    <source>
        <dbReference type="ARBA" id="ARBA00022801"/>
    </source>
</evidence>
<reference evidence="4" key="2">
    <citation type="submission" date="2023-04" db="EMBL/GenBank/DDBJ databases">
        <authorList>
            <person name="Beletskiy A.V."/>
            <person name="Mardanov A.V."/>
            <person name="Ravin N.V."/>
        </authorList>
    </citation>
    <scope>NUCLEOTIDE SEQUENCE</scope>
    <source>
        <strain evidence="4">GKL-02</strain>
    </source>
</reference>
<dbReference type="InterPro" id="IPR003607">
    <property type="entry name" value="HD/PDEase_dom"/>
</dbReference>
<sequence>MLKIEQLSLSDFASRSQASASRYTVMLLHTNHSSEPEMPTIATYAAQPEYTQGRRYPEAPPQYRTEFQRDRDRIIHSKAFRRLEYKTQVFVNHEGDLYRTRLTHSLEVAQIARSVARSMGLNEDLTEAIALSHDLGHTPFGHAGQDELNACMKDFDGFEHNLQSLRVVDVLEDSYADFPGINLTFETREGILKHCALKHAQTLGDVGQRFLNKTQPTLEAQLTNLADEIAYNNHDIEDGLRSGLISLEQLQQVPVFAQEYQAVLQQYPTLQGRRLIRETLRRMIGRMVVDLIESSQAAIQASGVQTLAEVRAQPLALMRYGEAMRQQKNGLKKFLRDNLYFHPTVYRMTWRARKVVRALFEAYLQDTRLLTPKYQAFAKRYETDMGDAGRARAIADFIAGMTDRYAMREYGQLFDLSGLR</sequence>
<dbReference type="SMART" id="SM00471">
    <property type="entry name" value="HDc"/>
    <property type="match status" value="1"/>
</dbReference>
<keyword evidence="1 2" id="KW-0378">Hydrolase</keyword>
<dbReference type="InterPro" id="IPR006261">
    <property type="entry name" value="dGTPase"/>
</dbReference>
<dbReference type="Pfam" id="PF01966">
    <property type="entry name" value="HD"/>
    <property type="match status" value="1"/>
</dbReference>
<proteinExistence type="inferred from homology"/>
<dbReference type="NCBIfam" id="NF002326">
    <property type="entry name" value="PRK01286.1-1"/>
    <property type="match status" value="1"/>
</dbReference>
<organism evidence="4">
    <name type="scientific">Candidatus Thiothrix putei</name>
    <dbReference type="NCBI Taxonomy" id="3080811"/>
    <lineage>
        <taxon>Bacteria</taxon>
        <taxon>Pseudomonadati</taxon>
        <taxon>Pseudomonadota</taxon>
        <taxon>Gammaproteobacteria</taxon>
        <taxon>Thiotrichales</taxon>
        <taxon>Thiotrichaceae</taxon>
        <taxon>Thiothrix</taxon>
    </lineage>
</organism>
<name>A0AA95KLD1_9GAMM</name>
<comment type="similarity">
    <text evidence="2">Belongs to the dGTPase family. Type 2 subfamily.</text>
</comment>
<dbReference type="NCBIfam" id="TIGR01353">
    <property type="entry name" value="dGTP_triPase"/>
    <property type="match status" value="1"/>
</dbReference>
<dbReference type="SUPFAM" id="SSF109604">
    <property type="entry name" value="HD-domain/PDEase-like"/>
    <property type="match status" value="1"/>
</dbReference>
<dbReference type="CDD" id="cd00077">
    <property type="entry name" value="HDc"/>
    <property type="match status" value="1"/>
</dbReference>
<dbReference type="Gene3D" id="1.10.3210.10">
    <property type="entry name" value="Hypothetical protein af1432"/>
    <property type="match status" value="1"/>
</dbReference>
<protein>
    <recommendedName>
        <fullName evidence="2">Deoxyguanosinetriphosphate triphosphohydrolase-like protein</fullName>
    </recommendedName>
</protein>
<dbReference type="PROSITE" id="PS51831">
    <property type="entry name" value="HD"/>
    <property type="match status" value="1"/>
</dbReference>
<reference evidence="4" key="1">
    <citation type="journal article" date="2023" name="Int. J. Mol. Sci.">
        <title>Metagenomics Revealed a New Genus 'Candidatus Thiocaldithrix dubininis' gen. nov., sp. nov. and a New Species 'Candidatus Thiothrix putei' sp. nov. in the Family Thiotrichaceae, Some Members of Which Have Traits of Both Na+- and H+-Motive Energetics.</title>
        <authorList>
            <person name="Ravin N.V."/>
            <person name="Muntyan M.S."/>
            <person name="Smolyakov D.D."/>
            <person name="Rudenko T.S."/>
            <person name="Beletsky A.V."/>
            <person name="Mardanov A.V."/>
            <person name="Grabovich M.Y."/>
        </authorList>
    </citation>
    <scope>NUCLEOTIDE SEQUENCE</scope>
    <source>
        <strain evidence="4">GKL-02</strain>
    </source>
</reference>
<dbReference type="AlphaFoldDB" id="A0AA95KLD1"/>
<evidence type="ECO:0000256" key="2">
    <source>
        <dbReference type="HAMAP-Rule" id="MF_01212"/>
    </source>
</evidence>
<dbReference type="PANTHER" id="PTHR11373">
    <property type="entry name" value="DEOXYNUCLEOSIDE TRIPHOSPHATE TRIPHOSPHOHYDROLASE"/>
    <property type="match status" value="1"/>
</dbReference>
<dbReference type="PANTHER" id="PTHR11373:SF43">
    <property type="entry name" value="DEOXYGUANOSINETRIPHOSPHATE TRIPHOSPHOHYDROLASE-LIKE PROTEIN"/>
    <property type="match status" value="1"/>
</dbReference>
<accession>A0AA95KLD1</accession>
<dbReference type="KEGG" id="tput:QJT81_17910"/>
<dbReference type="InterPro" id="IPR050135">
    <property type="entry name" value="dGTPase-like"/>
</dbReference>
<evidence type="ECO:0000313" key="4">
    <source>
        <dbReference type="EMBL" id="WGZ93645.1"/>
    </source>
</evidence>
<evidence type="ECO:0000259" key="3">
    <source>
        <dbReference type="PROSITE" id="PS51831"/>
    </source>
</evidence>
<dbReference type="Pfam" id="PF13286">
    <property type="entry name" value="HD_assoc"/>
    <property type="match status" value="1"/>
</dbReference>
<dbReference type="InterPro" id="IPR006674">
    <property type="entry name" value="HD_domain"/>
</dbReference>
<dbReference type="Proteomes" id="UP001301326">
    <property type="component" value="Chromosome"/>
</dbReference>
<dbReference type="GO" id="GO:0006203">
    <property type="term" value="P:dGTP catabolic process"/>
    <property type="evidence" value="ECO:0007669"/>
    <property type="project" value="TreeGrafter"/>
</dbReference>
<dbReference type="InterPro" id="IPR026875">
    <property type="entry name" value="PHydrolase_assoc_dom"/>
</dbReference>
<gene>
    <name evidence="4" type="ORF">QJT81_17910</name>
</gene>